<dbReference type="EMBL" id="JMSZ01000042">
    <property type="protein sequence ID" value="KDE38442.1"/>
    <property type="molecule type" value="Genomic_DNA"/>
</dbReference>
<dbReference type="InterPro" id="IPR028261">
    <property type="entry name" value="DPD_II"/>
</dbReference>
<dbReference type="STRING" id="267850.ADINL_2897"/>
<dbReference type="PATRIC" id="fig|267850.7.peg.2848"/>
<dbReference type="GO" id="GO:0051536">
    <property type="term" value="F:iron-sulfur cluster binding"/>
    <property type="evidence" value="ECO:0007669"/>
    <property type="project" value="InterPro"/>
</dbReference>
<dbReference type="Gene3D" id="3.50.50.60">
    <property type="entry name" value="FAD/NAD(P)-binding domain"/>
    <property type="match status" value="2"/>
</dbReference>
<dbReference type="OrthoDB" id="9803192at2"/>
<evidence type="ECO:0000256" key="4">
    <source>
        <dbReference type="ARBA" id="ARBA00023002"/>
    </source>
</evidence>
<dbReference type="Proteomes" id="UP000027318">
    <property type="component" value="Unassembled WGS sequence"/>
</dbReference>
<comment type="caution">
    <text evidence="13">The sequence shown here is derived from an EMBL/GenBank/DDBJ whole genome shotgun (WGS) entry which is preliminary data.</text>
</comment>
<evidence type="ECO:0000256" key="1">
    <source>
        <dbReference type="ARBA" id="ARBA00001917"/>
    </source>
</evidence>
<evidence type="ECO:0000256" key="2">
    <source>
        <dbReference type="ARBA" id="ARBA00022630"/>
    </source>
</evidence>
<dbReference type="PANTHER" id="PTHR43073:SF2">
    <property type="entry name" value="DIHYDROPYRIMIDINE DEHYDROGENASE [NADP(+)]"/>
    <property type="match status" value="1"/>
</dbReference>
<comment type="cofactor">
    <cofactor evidence="1">
        <name>FMN</name>
        <dbReference type="ChEBI" id="CHEBI:58210"/>
    </cofactor>
</comment>
<evidence type="ECO:0000256" key="11">
    <source>
        <dbReference type="ARBA" id="ARBA00049728"/>
    </source>
</evidence>
<evidence type="ECO:0000256" key="9">
    <source>
        <dbReference type="ARBA" id="ARBA00049578"/>
    </source>
</evidence>
<comment type="function">
    <text evidence="9">Involved in pyrimidine base degradation. Catalyzes physiologically the reduction of uracil to 5,6-dihydrouracil (DHU) by using NADH as a specific cosubstrate. It also catalyzes the reverse reaction and the reduction of thymine to 5,6-dihydrothymine (DHT).</text>
</comment>
<dbReference type="PANTHER" id="PTHR43073">
    <property type="entry name" value="DIHYDROPYRIMIDINE DEHYDROGENASE [NADP(+)]"/>
    <property type="match status" value="1"/>
</dbReference>
<name>A0A063Y1R7_9GAMM</name>
<sequence>MSLQPPVTLVSPPQDIDACFSDIHPPLTERQAHLESARCLYCYDAPCIKACPSDINIPSFIQQIHSDNLQGAAQTIYSSNILGGSCARVCPTEVLCEQACVRNKEAECAPVLIGLLQRYATDHAEFTGHPFDRAPDTGKRVAVVGAGPAGLSCAHRLAMKGHQVEIFEASEKAGGLNEYGIARYKMTNDFAAREVEFVLGIGGITLHTGQALGRDLSLAELQSGFDAVFLAIGLQGTRQLGLENELASGVQNAVDYIRVLRQATDLNGLNIPQHAVVIGAGNTAVDIACQLRRLGCEEVTLAYRRGTESMSATDHEQQIARDHQVRIKTWCRPEAITLDDQGGVAAIHLRRTAMQGGALVDLPHCDVLPCDAIFKAVGQTLEMPEDAQLEQLRLDAGKLAVDTRFHTGLERVFAGGDCTAVGEDLTVEAVQQGKLAAESIHQLLITQA</sequence>
<dbReference type="Pfam" id="PF07992">
    <property type="entry name" value="Pyr_redox_2"/>
    <property type="match status" value="1"/>
</dbReference>
<dbReference type="PRINTS" id="PR00419">
    <property type="entry name" value="ADXRDTASE"/>
</dbReference>
<gene>
    <name evidence="13" type="ORF">ADINL_2897</name>
</gene>
<organism evidence="13 14">
    <name type="scientific">Nitrincola lacisaponensis</name>
    <dbReference type="NCBI Taxonomy" id="267850"/>
    <lineage>
        <taxon>Bacteria</taxon>
        <taxon>Pseudomonadati</taxon>
        <taxon>Pseudomonadota</taxon>
        <taxon>Gammaproteobacteria</taxon>
        <taxon>Oceanospirillales</taxon>
        <taxon>Oceanospirillaceae</taxon>
        <taxon>Nitrincola</taxon>
    </lineage>
</organism>
<dbReference type="GO" id="GO:0004159">
    <property type="term" value="F:dihydropyrimidine dehydrogenase (NAD+) activity"/>
    <property type="evidence" value="ECO:0007669"/>
    <property type="project" value="UniProtKB-EC"/>
</dbReference>
<evidence type="ECO:0000313" key="13">
    <source>
        <dbReference type="EMBL" id="KDE38442.1"/>
    </source>
</evidence>
<comment type="subunit">
    <text evidence="10">Heterotetramer of 2 PreA and 2 PreT subunits.</text>
</comment>
<keyword evidence="14" id="KW-1185">Reference proteome</keyword>
<dbReference type="Pfam" id="PF14691">
    <property type="entry name" value="Fer4_20"/>
    <property type="match status" value="1"/>
</dbReference>
<accession>A0A063Y1R7</accession>
<keyword evidence="4" id="KW-0560">Oxidoreductase</keyword>
<evidence type="ECO:0000256" key="3">
    <source>
        <dbReference type="ARBA" id="ARBA00022643"/>
    </source>
</evidence>
<proteinExistence type="predicted"/>
<evidence type="ECO:0000256" key="8">
    <source>
        <dbReference type="ARBA" id="ARBA00048792"/>
    </source>
</evidence>
<dbReference type="InterPro" id="IPR009051">
    <property type="entry name" value="Helical_ferredxn"/>
</dbReference>
<evidence type="ECO:0000256" key="5">
    <source>
        <dbReference type="ARBA" id="ARBA00030119"/>
    </source>
</evidence>
<feature type="domain" description="4Fe-4S ferredoxin-type" evidence="12">
    <location>
        <begin position="30"/>
        <end position="63"/>
    </location>
</feature>
<dbReference type="InterPro" id="IPR017896">
    <property type="entry name" value="4Fe4S_Fe-S-bd"/>
</dbReference>
<dbReference type="AlphaFoldDB" id="A0A063Y1R7"/>
<dbReference type="PROSITE" id="PS51379">
    <property type="entry name" value="4FE4S_FER_2"/>
    <property type="match status" value="1"/>
</dbReference>
<evidence type="ECO:0000259" key="12">
    <source>
        <dbReference type="PROSITE" id="PS51379"/>
    </source>
</evidence>
<reference evidence="13 14" key="1">
    <citation type="journal article" date="2005" name="Int. J. Syst. Evol. Microbiol.">
        <title>Nitrincola lacisaponensis gen. nov., sp. nov., a novel alkaliphilic bacterium isolated from an alkaline, saline lake.</title>
        <authorList>
            <person name="Dimitriu P.A."/>
            <person name="Shukla S.K."/>
            <person name="Conradt J."/>
            <person name="Marquez M.C."/>
            <person name="Ventosa A."/>
            <person name="Maglia A."/>
            <person name="Peyton B.M."/>
            <person name="Pinkart H.C."/>
            <person name="Mormile M.R."/>
        </authorList>
    </citation>
    <scope>NUCLEOTIDE SEQUENCE [LARGE SCALE GENOMIC DNA]</scope>
    <source>
        <strain evidence="13 14">4CA</strain>
    </source>
</reference>
<keyword evidence="2" id="KW-0285">Flavoprotein</keyword>
<dbReference type="InterPro" id="IPR023753">
    <property type="entry name" value="FAD/NAD-binding_dom"/>
</dbReference>
<dbReference type="InterPro" id="IPR036188">
    <property type="entry name" value="FAD/NAD-bd_sf"/>
</dbReference>
<protein>
    <recommendedName>
        <fullName evidence="11">dihydrouracil dehydrogenase (NAD(+))</fullName>
        <ecNumber evidence="11">1.3.1.1</ecNumber>
    </recommendedName>
    <alternativeName>
        <fullName evidence="6">Dihydrothymine dehydrogenase</fullName>
    </alternativeName>
    <alternativeName>
        <fullName evidence="5">Dihydrouracil dehydrogenase</fullName>
    </alternativeName>
</protein>
<dbReference type="RefSeq" id="WP_051632862.1">
    <property type="nucleotide sequence ID" value="NZ_JMSZ01000042.1"/>
</dbReference>
<dbReference type="Gene3D" id="1.10.1060.10">
    <property type="entry name" value="Alpha-helical ferredoxin"/>
    <property type="match status" value="1"/>
</dbReference>
<evidence type="ECO:0000313" key="14">
    <source>
        <dbReference type="Proteomes" id="UP000027318"/>
    </source>
</evidence>
<comment type="catalytic activity">
    <reaction evidence="8">
        <text>5,6-dihydrouracil + NAD(+) = uracil + NADH + H(+)</text>
        <dbReference type="Rhea" id="RHEA:20189"/>
        <dbReference type="ChEBI" id="CHEBI:15378"/>
        <dbReference type="ChEBI" id="CHEBI:15901"/>
        <dbReference type="ChEBI" id="CHEBI:17568"/>
        <dbReference type="ChEBI" id="CHEBI:57540"/>
        <dbReference type="ChEBI" id="CHEBI:57945"/>
        <dbReference type="EC" id="1.3.1.1"/>
    </reaction>
</comment>
<keyword evidence="3" id="KW-0288">FMN</keyword>
<evidence type="ECO:0000256" key="6">
    <source>
        <dbReference type="ARBA" id="ARBA00032722"/>
    </source>
</evidence>
<evidence type="ECO:0000256" key="7">
    <source>
        <dbReference type="ARBA" id="ARBA00047685"/>
    </source>
</evidence>
<dbReference type="SUPFAM" id="SSF46548">
    <property type="entry name" value="alpha-helical ferredoxin"/>
    <property type="match status" value="1"/>
</dbReference>
<dbReference type="SUPFAM" id="SSF51971">
    <property type="entry name" value="Nucleotide-binding domain"/>
    <property type="match status" value="1"/>
</dbReference>
<evidence type="ECO:0000256" key="10">
    <source>
        <dbReference type="ARBA" id="ARBA00049714"/>
    </source>
</evidence>
<dbReference type="EC" id="1.3.1.1" evidence="11"/>
<comment type="catalytic activity">
    <reaction evidence="7">
        <text>5,6-dihydrothymine + NAD(+) = thymine + NADH + H(+)</text>
        <dbReference type="Rhea" id="RHEA:28791"/>
        <dbReference type="ChEBI" id="CHEBI:15378"/>
        <dbReference type="ChEBI" id="CHEBI:17821"/>
        <dbReference type="ChEBI" id="CHEBI:27468"/>
        <dbReference type="ChEBI" id="CHEBI:57540"/>
        <dbReference type="ChEBI" id="CHEBI:57945"/>
        <dbReference type="EC" id="1.3.1.1"/>
    </reaction>
</comment>